<organism evidence="2 3">
    <name type="scientific">Colletotrichum asianum</name>
    <dbReference type="NCBI Taxonomy" id="702518"/>
    <lineage>
        <taxon>Eukaryota</taxon>
        <taxon>Fungi</taxon>
        <taxon>Dikarya</taxon>
        <taxon>Ascomycota</taxon>
        <taxon>Pezizomycotina</taxon>
        <taxon>Sordariomycetes</taxon>
        <taxon>Hypocreomycetidae</taxon>
        <taxon>Glomerellales</taxon>
        <taxon>Glomerellaceae</taxon>
        <taxon>Colletotrichum</taxon>
        <taxon>Colletotrichum gloeosporioides species complex</taxon>
    </lineage>
</organism>
<keyword evidence="3" id="KW-1185">Reference proteome</keyword>
<dbReference type="AlphaFoldDB" id="A0A8H3W5U5"/>
<feature type="region of interest" description="Disordered" evidence="1">
    <location>
        <begin position="163"/>
        <end position="199"/>
    </location>
</feature>
<evidence type="ECO:0000256" key="1">
    <source>
        <dbReference type="SAM" id="MobiDB-lite"/>
    </source>
</evidence>
<comment type="caution">
    <text evidence="2">The sequence shown here is derived from an EMBL/GenBank/DDBJ whole genome shotgun (WGS) entry which is preliminary data.</text>
</comment>
<sequence length="378" mass="42961">MAEILGLASGVIAVVDMTTKVGGASIKLKRLWDEVNEVPSVLLQKAELVQGLDELFDQAERQLATQTLPALYNNKILLQKSTTKARSILAELQVMIDGLLEQSTVGRRYKRKIGSTKVVLRKSEIKSLDAKLDEALTHFQMAQSLYTMATLMHNPILAIETQSKNSNESDEHQNTSVSSRAYSDSGDENTDDKVVFTTSEPQGNFPVSASRTGVGRARLTLGSCGGFQFFLRTPDWLSSSVYAVIASKSITGWNLHLRAYEVVPNFFAIGLIDHFRNDDAMAIFKCLDEQNLTPFVRDMDDKEHWKLWWAFEYEIFAGDFWRMVEQPCIEDPELKVPGSWVEEPMDSVLVEWERSREWENEELPLLIWSEYRKIRPPM</sequence>
<name>A0A8H3W5U5_9PEZI</name>
<evidence type="ECO:0000313" key="2">
    <source>
        <dbReference type="EMBL" id="KAF0322981.1"/>
    </source>
</evidence>
<evidence type="ECO:0008006" key="4">
    <source>
        <dbReference type="Google" id="ProtNLM"/>
    </source>
</evidence>
<reference evidence="2 3" key="1">
    <citation type="submission" date="2019-12" db="EMBL/GenBank/DDBJ databases">
        <title>A genome sequence resource for the geographically widespread anthracnose pathogen Colletotrichum asianum.</title>
        <authorList>
            <person name="Meng Y."/>
        </authorList>
    </citation>
    <scope>NUCLEOTIDE SEQUENCE [LARGE SCALE GENOMIC DNA]</scope>
    <source>
        <strain evidence="2 3">ICMP 18580</strain>
    </source>
</reference>
<evidence type="ECO:0000313" key="3">
    <source>
        <dbReference type="Proteomes" id="UP000434172"/>
    </source>
</evidence>
<dbReference type="EMBL" id="WOWK01000056">
    <property type="protein sequence ID" value="KAF0322981.1"/>
    <property type="molecule type" value="Genomic_DNA"/>
</dbReference>
<protein>
    <recommendedName>
        <fullName evidence="4">Fungal N-terminal domain-containing protein</fullName>
    </recommendedName>
</protein>
<dbReference type="OrthoDB" id="3200163at2759"/>
<dbReference type="Proteomes" id="UP000434172">
    <property type="component" value="Unassembled WGS sequence"/>
</dbReference>
<proteinExistence type="predicted"/>
<gene>
    <name evidence="2" type="ORF">GQ607_009744</name>
</gene>
<accession>A0A8H3W5U5</accession>